<dbReference type="EMBL" id="CP134537">
    <property type="protein sequence ID" value="WNH08711.1"/>
    <property type="molecule type" value="Genomic_DNA"/>
</dbReference>
<sequence length="678" mass="76852">MPTTLLSLGLKQFFGCFLVVILMSFKMYSQVTPAPSQIEVTVPNIEKTYLHTDRNYYTIGESLWFKVYSVYAYNNLLFNNSNVLYVELISPDSKIIARNKINIEEGLGHGDFKLTDSTGVKKPGIYQVRAYSNWNRNFGDDFVFKKEIEIIDPFKSHSESINKPMHSSLSQNLTTEKQNTFKIDFFPEGGSLLQNVANIVAFKAIDINGTPIVVNGEIFDDEDNLVTLFLSSHDGMGKFQFIPISGKQYYAKIKTVNGEELKQELPKADKEGYVLSCKTIKGRNIIVIKTNQETFIKKSKETLTVNFRTRGLSYLKINPVLTKPMLSFELPKADIPEGICQITLSDSDSKPQSERLLYIEKEHDLNVEITTNKTIYKPNEKVILQVSSKSKTGDAKSASYSLSVTDMNGVEEEKDSGTNISSYFLMESDIRGKVHNPSYYFDSNNPKRLEHLDALLLTQGWRNFLWKTMPKVKDSFPYKVEKGINITGRVEQLFGEKPKANISVSLALINKTGMNIFSDITDSLGSFKFENLMLSGKTRMFLNSRNVKGKSRGEIVLNPIGQPPLPVEFKDLTESFIETKNKNSIVENVYRKHVNFGVAPENVLDEIELIGKKKKRSISLYGIPDFSYVVDENTPVVNDILQLIQLTIPGVIIERGGDNGDYLRFMRYDRDSTSSYFN</sequence>
<evidence type="ECO:0000313" key="2">
    <source>
        <dbReference type="Proteomes" id="UP001302806"/>
    </source>
</evidence>
<evidence type="ECO:0000313" key="1">
    <source>
        <dbReference type="EMBL" id="WNH08711.1"/>
    </source>
</evidence>
<dbReference type="Proteomes" id="UP001302806">
    <property type="component" value="Chromosome"/>
</dbReference>
<reference evidence="1 2" key="1">
    <citation type="submission" date="2023-09" db="EMBL/GenBank/DDBJ databases">
        <title>Thalassobella suaedae gen. nov., sp. nov., a marine bacterium of the family Flavobacteriaceae isolated from a halophyte Suaeda japonica.</title>
        <authorList>
            <person name="Lee S.Y."/>
            <person name="Hwang C.Y."/>
        </authorList>
    </citation>
    <scope>NUCLEOTIDE SEQUENCE [LARGE SCALE GENOMIC DNA]</scope>
    <source>
        <strain evidence="1 2">HL-DH14</strain>
    </source>
</reference>
<proteinExistence type="predicted"/>
<accession>A0ABY9XRZ5</accession>
<organism evidence="1 2">
    <name type="scientific">Thalassobellus suaedae</name>
    <dbReference type="NCBI Taxonomy" id="3074124"/>
    <lineage>
        <taxon>Bacteria</taxon>
        <taxon>Pseudomonadati</taxon>
        <taxon>Bacteroidota</taxon>
        <taxon>Flavobacteriia</taxon>
        <taxon>Flavobacteriales</taxon>
        <taxon>Flavobacteriaceae</taxon>
        <taxon>Thalassobellus</taxon>
    </lineage>
</organism>
<gene>
    <name evidence="1" type="ORF">RHP51_16730</name>
</gene>
<dbReference type="Gene3D" id="2.60.40.1930">
    <property type="match status" value="1"/>
</dbReference>
<protein>
    <submittedName>
        <fullName evidence="1">Uncharacterized protein</fullName>
    </submittedName>
</protein>
<name>A0ABY9XRZ5_9FLAO</name>
<dbReference type="RefSeq" id="WP_415865333.1">
    <property type="nucleotide sequence ID" value="NZ_CP134537.1"/>
</dbReference>